<accession>A0ABP5LJ84</accession>
<organism evidence="3 4">
    <name type="scientific">Nocardioides koreensis</name>
    <dbReference type="NCBI Taxonomy" id="433651"/>
    <lineage>
        <taxon>Bacteria</taxon>
        <taxon>Bacillati</taxon>
        <taxon>Actinomycetota</taxon>
        <taxon>Actinomycetes</taxon>
        <taxon>Propionibacteriales</taxon>
        <taxon>Nocardioidaceae</taxon>
        <taxon>Nocardioides</taxon>
    </lineage>
</organism>
<reference evidence="4" key="1">
    <citation type="journal article" date="2019" name="Int. J. Syst. Evol. Microbiol.">
        <title>The Global Catalogue of Microorganisms (GCM) 10K type strain sequencing project: providing services to taxonomists for standard genome sequencing and annotation.</title>
        <authorList>
            <consortium name="The Broad Institute Genomics Platform"/>
            <consortium name="The Broad Institute Genome Sequencing Center for Infectious Disease"/>
            <person name="Wu L."/>
            <person name="Ma J."/>
        </authorList>
    </citation>
    <scope>NUCLEOTIDE SEQUENCE [LARGE SCALE GENOMIC DNA]</scope>
    <source>
        <strain evidence="4">JCM 16022</strain>
    </source>
</reference>
<protein>
    <recommendedName>
        <fullName evidence="2">ATP-grasp domain-containing protein</fullName>
    </recommendedName>
</protein>
<dbReference type="EMBL" id="BAAAQR010000007">
    <property type="protein sequence ID" value="GAA2148329.1"/>
    <property type="molecule type" value="Genomic_DNA"/>
</dbReference>
<keyword evidence="1" id="KW-0067">ATP-binding</keyword>
<dbReference type="PROSITE" id="PS50975">
    <property type="entry name" value="ATP_GRASP"/>
    <property type="match status" value="1"/>
</dbReference>
<gene>
    <name evidence="3" type="ORF">GCM10009844_26640</name>
</gene>
<evidence type="ECO:0000313" key="3">
    <source>
        <dbReference type="EMBL" id="GAA2148329.1"/>
    </source>
</evidence>
<evidence type="ECO:0000256" key="1">
    <source>
        <dbReference type="PROSITE-ProRule" id="PRU00409"/>
    </source>
</evidence>
<dbReference type="Gene3D" id="3.30.470.20">
    <property type="entry name" value="ATP-grasp fold, B domain"/>
    <property type="match status" value="1"/>
</dbReference>
<comment type="caution">
    <text evidence="3">The sequence shown here is derived from an EMBL/GenBank/DDBJ whole genome shotgun (WGS) entry which is preliminary data.</text>
</comment>
<dbReference type="InterPro" id="IPR011761">
    <property type="entry name" value="ATP-grasp"/>
</dbReference>
<name>A0ABP5LJ84_9ACTN</name>
<sequence length="476" mass="50539">MELSDRLTDPAARAEVTGRLAALFAGRPVIIGPGVLAGFTPVVEWVRELGSPVLVVSTTRGAGRVPAEDECVVVEVAPPAAASVTDELRAHDRLARRLPPHAVAAVEAFDPDRRGVWYTSPFVTTDEPILGRPVTGGRPASFLALEDKMLADDIWAAADVACAPYLIVPVEERALAEATEQVAGPLGAVWSGDARDGFNGGGNYVRWVVDRRDQAAARAFFLPRCDRIRVMPFLDGVPCSIHGFVLDTGTAAFRPVEIAMLREPATRRFVYGGLGTFWDPPAADREEMRDVVRRVGAHLRKAHGYRGAFGIDGVLTADGFRPTELNTRMSAGATTVAEVDRRFFSFLQATVVAGVDPDLGVDDLESLVGLMDAQRAGKAVAVAEGPKVGGDFSFPVTWDGRSFTRSTVETGNTLVVADTAAGFFAKVDPCVALAPGERLADLNVALLAFVDREYGSDFGALEAAPDLRGAGAAAAQ</sequence>
<feature type="domain" description="ATP-grasp" evidence="2">
    <location>
        <begin position="152"/>
        <end position="352"/>
    </location>
</feature>
<dbReference type="SUPFAM" id="SSF56059">
    <property type="entry name" value="Glutathione synthetase ATP-binding domain-like"/>
    <property type="match status" value="1"/>
</dbReference>
<evidence type="ECO:0000259" key="2">
    <source>
        <dbReference type="PROSITE" id="PS50975"/>
    </source>
</evidence>
<proteinExistence type="predicted"/>
<evidence type="ECO:0000313" key="4">
    <source>
        <dbReference type="Proteomes" id="UP001501771"/>
    </source>
</evidence>
<keyword evidence="1" id="KW-0547">Nucleotide-binding</keyword>
<dbReference type="Proteomes" id="UP001501771">
    <property type="component" value="Unassembled WGS sequence"/>
</dbReference>
<dbReference type="RefSeq" id="WP_344152823.1">
    <property type="nucleotide sequence ID" value="NZ_BAAAQR010000007.1"/>
</dbReference>
<keyword evidence="4" id="KW-1185">Reference proteome</keyword>